<feature type="non-terminal residue" evidence="1">
    <location>
        <position position="50"/>
    </location>
</feature>
<gene>
    <name evidence="1" type="ORF">MNBD_ALPHA04-169</name>
</gene>
<name>A0A3B0SFF5_9ZZZZ</name>
<reference evidence="1" key="1">
    <citation type="submission" date="2018-06" db="EMBL/GenBank/DDBJ databases">
        <authorList>
            <person name="Zhirakovskaya E."/>
        </authorList>
    </citation>
    <scope>NUCLEOTIDE SEQUENCE</scope>
</reference>
<sequence length="50" mass="5312">MTIAATYNVDELLATCMLTIDHAALCDNWRLLNSATPGARTGAVVKANGY</sequence>
<accession>A0A3B0SFF5</accession>
<dbReference type="EMBL" id="UOEF01000426">
    <property type="protein sequence ID" value="VAW04991.1"/>
    <property type="molecule type" value="Genomic_DNA"/>
</dbReference>
<proteinExistence type="predicted"/>
<dbReference type="SUPFAM" id="SSF51419">
    <property type="entry name" value="PLP-binding barrel"/>
    <property type="match status" value="1"/>
</dbReference>
<dbReference type="InterPro" id="IPR029066">
    <property type="entry name" value="PLP-binding_barrel"/>
</dbReference>
<evidence type="ECO:0000313" key="1">
    <source>
        <dbReference type="EMBL" id="VAW04991.1"/>
    </source>
</evidence>
<organism evidence="1">
    <name type="scientific">hydrothermal vent metagenome</name>
    <dbReference type="NCBI Taxonomy" id="652676"/>
    <lineage>
        <taxon>unclassified sequences</taxon>
        <taxon>metagenomes</taxon>
        <taxon>ecological metagenomes</taxon>
    </lineage>
</organism>
<protein>
    <submittedName>
        <fullName evidence="1">Uncharacterized protein</fullName>
    </submittedName>
</protein>
<dbReference type="AlphaFoldDB" id="A0A3B0SFF5"/>